<dbReference type="SUPFAM" id="SSF54909">
    <property type="entry name" value="Dimeric alpha+beta barrel"/>
    <property type="match status" value="1"/>
</dbReference>
<evidence type="ECO:0000313" key="5">
    <source>
        <dbReference type="EMBL" id="SFT61817.1"/>
    </source>
</evidence>
<feature type="compositionally biased region" description="Low complexity" evidence="2">
    <location>
        <begin position="143"/>
        <end position="166"/>
    </location>
</feature>
<dbReference type="AlphaFoldDB" id="A0A1I6ZGK6"/>
<dbReference type="InterPro" id="IPR005545">
    <property type="entry name" value="YCII"/>
</dbReference>
<dbReference type="Pfam" id="PF01872">
    <property type="entry name" value="RibD_C"/>
    <property type="match status" value="1"/>
</dbReference>
<keyword evidence="6" id="KW-1185">Reference proteome</keyword>
<dbReference type="EMBL" id="FPBA01000005">
    <property type="protein sequence ID" value="SFT61817.1"/>
    <property type="molecule type" value="Genomic_DNA"/>
</dbReference>
<comment type="similarity">
    <text evidence="1">Belongs to the YciI family.</text>
</comment>
<gene>
    <name evidence="5" type="ORF">SAMN05660657_01923</name>
</gene>
<evidence type="ECO:0000259" key="4">
    <source>
        <dbReference type="Pfam" id="PF03795"/>
    </source>
</evidence>
<sequence length="360" mass="38476">MARLPGLEGPEYLAWTGEDAEDEHTVLMGATTYRLMSGFAAEMPDEPGFAALTAMPEVVFSSTLEEPLAWAGTELVSGDAVEAVRDVKRRGARDLRTVGSLTLCRSLLGAGVVDRFRVVVLPVVTGVTGRERIVDGWPPTSPSTWSGAARSTAGSSCSSTAPPCSTGRPGSVARERSGHPGPALTDDPSSVSARKIRGGMSRTRPRLRPRGGRGQDGPHLPRENTMAKYLLLKHYRGAPTPVNDVPMDRWTPEEVSAHVQYMEDFAARLEGSGEFVDGQALSPEGTWVRYDGEGRPPVTDGPFAETKDLIAGWMVIDVDTHERALELAGELSAAPGAGGKPIHEWLEVRPFLGAAPTVTE</sequence>
<evidence type="ECO:0000256" key="1">
    <source>
        <dbReference type="ARBA" id="ARBA00007689"/>
    </source>
</evidence>
<dbReference type="GO" id="GO:0009231">
    <property type="term" value="P:riboflavin biosynthetic process"/>
    <property type="evidence" value="ECO:0007669"/>
    <property type="project" value="InterPro"/>
</dbReference>
<evidence type="ECO:0000313" key="6">
    <source>
        <dbReference type="Proteomes" id="UP000199546"/>
    </source>
</evidence>
<feature type="domain" description="Bacterial bifunctional deaminase-reductase C-terminal" evidence="3">
    <location>
        <begin position="9"/>
        <end position="138"/>
    </location>
</feature>
<reference evidence="6" key="1">
    <citation type="submission" date="2016-10" db="EMBL/GenBank/DDBJ databases">
        <authorList>
            <person name="Varghese N."/>
            <person name="Submissions S."/>
        </authorList>
    </citation>
    <scope>NUCLEOTIDE SEQUENCE [LARGE SCALE GENOMIC DNA]</scope>
    <source>
        <strain evidence="6">DSM 46136</strain>
    </source>
</reference>
<dbReference type="PANTHER" id="PTHR35174:SF3">
    <property type="entry name" value="BLL7171 PROTEIN"/>
    <property type="match status" value="1"/>
</dbReference>
<organism evidence="5 6">
    <name type="scientific">Geodermatophilus amargosae</name>
    <dbReference type="NCBI Taxonomy" id="1296565"/>
    <lineage>
        <taxon>Bacteria</taxon>
        <taxon>Bacillati</taxon>
        <taxon>Actinomycetota</taxon>
        <taxon>Actinomycetes</taxon>
        <taxon>Geodermatophilales</taxon>
        <taxon>Geodermatophilaceae</taxon>
        <taxon>Geodermatophilus</taxon>
    </lineage>
</organism>
<dbReference type="Gene3D" id="3.40.430.10">
    <property type="entry name" value="Dihydrofolate Reductase, subunit A"/>
    <property type="match status" value="1"/>
</dbReference>
<name>A0A1I6ZGK6_9ACTN</name>
<dbReference type="InterPro" id="IPR002734">
    <property type="entry name" value="RibDG_C"/>
</dbReference>
<accession>A0A1I6ZGK6</accession>
<feature type="region of interest" description="Disordered" evidence="2">
    <location>
        <begin position="132"/>
        <end position="222"/>
    </location>
</feature>
<dbReference type="PANTHER" id="PTHR35174">
    <property type="entry name" value="BLL7171 PROTEIN-RELATED"/>
    <property type="match status" value="1"/>
</dbReference>
<dbReference type="Pfam" id="PF03795">
    <property type="entry name" value="YCII"/>
    <property type="match status" value="1"/>
</dbReference>
<dbReference type="RefSeq" id="WP_245784601.1">
    <property type="nucleotide sequence ID" value="NZ_FPBA01000005.1"/>
</dbReference>
<dbReference type="Proteomes" id="UP000199546">
    <property type="component" value="Unassembled WGS sequence"/>
</dbReference>
<dbReference type="SUPFAM" id="SSF53597">
    <property type="entry name" value="Dihydrofolate reductase-like"/>
    <property type="match status" value="1"/>
</dbReference>
<dbReference type="STRING" id="1296565.SAMN05660657_01923"/>
<protein>
    <submittedName>
        <fullName evidence="5">Uncharacterized conserved protein</fullName>
    </submittedName>
</protein>
<feature type="domain" description="YCII-related" evidence="4">
    <location>
        <begin position="253"/>
        <end position="331"/>
    </location>
</feature>
<dbReference type="InterPro" id="IPR011008">
    <property type="entry name" value="Dimeric_a/b-barrel"/>
</dbReference>
<proteinExistence type="inferred from homology"/>
<dbReference type="Gene3D" id="3.30.70.1060">
    <property type="entry name" value="Dimeric alpha+beta barrel"/>
    <property type="match status" value="1"/>
</dbReference>
<evidence type="ECO:0000256" key="2">
    <source>
        <dbReference type="SAM" id="MobiDB-lite"/>
    </source>
</evidence>
<dbReference type="InterPro" id="IPR024072">
    <property type="entry name" value="DHFR-like_dom_sf"/>
</dbReference>
<evidence type="ECO:0000259" key="3">
    <source>
        <dbReference type="Pfam" id="PF01872"/>
    </source>
</evidence>
<dbReference type="GO" id="GO:0008703">
    <property type="term" value="F:5-amino-6-(5-phosphoribosylamino)uracil reductase activity"/>
    <property type="evidence" value="ECO:0007669"/>
    <property type="project" value="InterPro"/>
</dbReference>